<dbReference type="InterPro" id="IPR003594">
    <property type="entry name" value="HATPase_dom"/>
</dbReference>
<accession>A0A1B2I6C6</accession>
<keyword evidence="3" id="KW-1185">Reference proteome</keyword>
<dbReference type="Proteomes" id="UP000093044">
    <property type="component" value="Chromosome"/>
</dbReference>
<dbReference type="GeneID" id="83058359"/>
<feature type="domain" description="Histidine kinase/HSP90-like ATPase" evidence="1">
    <location>
        <begin position="46"/>
        <end position="137"/>
    </location>
</feature>
<dbReference type="EMBL" id="CP016757">
    <property type="protein sequence ID" value="ANZ45538.1"/>
    <property type="molecule type" value="Genomic_DNA"/>
</dbReference>
<protein>
    <submittedName>
        <fullName evidence="2">Anti-sigma regulatory factor</fullName>
    </submittedName>
</protein>
<proteinExistence type="predicted"/>
<sequence>MGAPVCLEYRIEGNDFMVAGAASNNIKNTLKMLGIASDVCRRVAIITYEAEINLVIHAGGGTLQAMISEDHVDLVVKDEGPGIADISKAMTAGYSTATEQAREMGFGAGMGLPNIKRNSDTFEIESEVGKGTTLRSTVFFNKN</sequence>
<dbReference type="Pfam" id="PF02518">
    <property type="entry name" value="HATPase_c"/>
    <property type="match status" value="1"/>
</dbReference>
<dbReference type="Gene3D" id="3.30.565.10">
    <property type="entry name" value="Histidine kinase-like ATPase, C-terminal domain"/>
    <property type="match status" value="1"/>
</dbReference>
<dbReference type="SUPFAM" id="SSF55874">
    <property type="entry name" value="ATPase domain of HSP90 chaperone/DNA topoisomerase II/histidine kinase"/>
    <property type="match status" value="1"/>
</dbReference>
<dbReference type="OrthoDB" id="9797578at2"/>
<dbReference type="InterPro" id="IPR036890">
    <property type="entry name" value="HATPase_C_sf"/>
</dbReference>
<dbReference type="KEGG" id="cpor:BED41_10920"/>
<evidence type="ECO:0000313" key="3">
    <source>
        <dbReference type="Proteomes" id="UP000093044"/>
    </source>
</evidence>
<dbReference type="STRING" id="1197717.BED41_10920"/>
<dbReference type="AlphaFoldDB" id="A0A1B2I6C6"/>
<evidence type="ECO:0000313" key="2">
    <source>
        <dbReference type="EMBL" id="ANZ45538.1"/>
    </source>
</evidence>
<evidence type="ECO:0000259" key="1">
    <source>
        <dbReference type="Pfam" id="PF02518"/>
    </source>
</evidence>
<dbReference type="RefSeq" id="WP_066746008.1">
    <property type="nucleotide sequence ID" value="NZ_CALCLR010000098.1"/>
</dbReference>
<reference evidence="2" key="1">
    <citation type="submission" date="2016-08" db="EMBL/GenBank/DDBJ databases">
        <title>Complete genome of Cloacibacillus porcorum.</title>
        <authorList>
            <person name="Looft T."/>
            <person name="Bayles D.O."/>
            <person name="Alt D.P."/>
        </authorList>
    </citation>
    <scope>NUCLEOTIDE SEQUENCE [LARGE SCALE GENOMIC DNA]</scope>
    <source>
        <strain evidence="2">CL-84</strain>
    </source>
</reference>
<gene>
    <name evidence="2" type="ORF">BED41_10920</name>
</gene>
<name>A0A1B2I6C6_9BACT</name>
<organism evidence="2 3">
    <name type="scientific">Cloacibacillus porcorum</name>
    <dbReference type="NCBI Taxonomy" id="1197717"/>
    <lineage>
        <taxon>Bacteria</taxon>
        <taxon>Thermotogati</taxon>
        <taxon>Synergistota</taxon>
        <taxon>Synergistia</taxon>
        <taxon>Synergistales</taxon>
        <taxon>Synergistaceae</taxon>
        <taxon>Cloacibacillus</taxon>
    </lineage>
</organism>